<feature type="transmembrane region" description="Helical" evidence="1">
    <location>
        <begin position="6"/>
        <end position="27"/>
    </location>
</feature>
<accession>A0ABW0I564</accession>
<organism evidence="2 3">
    <name type="scientific">Cohnella soli</name>
    <dbReference type="NCBI Taxonomy" id="425005"/>
    <lineage>
        <taxon>Bacteria</taxon>
        <taxon>Bacillati</taxon>
        <taxon>Bacillota</taxon>
        <taxon>Bacilli</taxon>
        <taxon>Bacillales</taxon>
        <taxon>Paenibacillaceae</taxon>
        <taxon>Cohnella</taxon>
    </lineage>
</organism>
<evidence type="ECO:0008006" key="4">
    <source>
        <dbReference type="Google" id="ProtNLM"/>
    </source>
</evidence>
<dbReference type="RefSeq" id="WP_378138492.1">
    <property type="nucleotide sequence ID" value="NZ_JBHSMI010000052.1"/>
</dbReference>
<gene>
    <name evidence="2" type="ORF">ACFPOF_27110</name>
</gene>
<protein>
    <recommendedName>
        <fullName evidence="4">Zinc ribbon domain-containing protein</fullName>
    </recommendedName>
</protein>
<evidence type="ECO:0000313" key="3">
    <source>
        <dbReference type="Proteomes" id="UP001596113"/>
    </source>
</evidence>
<dbReference type="EMBL" id="JBHSMI010000052">
    <property type="protein sequence ID" value="MFC5406417.1"/>
    <property type="molecule type" value="Genomic_DNA"/>
</dbReference>
<sequence>MNQDQTNPIFILVQIVVPVGLGFLLVYKIADIRTKTTHFVCPACRSAFKLSKFQIAFAIKSGLLNERIVTCPACGYRGSMPMVKD</sequence>
<proteinExistence type="predicted"/>
<keyword evidence="1" id="KW-0472">Membrane</keyword>
<comment type="caution">
    <text evidence="2">The sequence shown here is derived from an EMBL/GenBank/DDBJ whole genome shotgun (WGS) entry which is preliminary data.</text>
</comment>
<reference evidence="3" key="1">
    <citation type="journal article" date="2019" name="Int. J. Syst. Evol. Microbiol.">
        <title>The Global Catalogue of Microorganisms (GCM) 10K type strain sequencing project: providing services to taxonomists for standard genome sequencing and annotation.</title>
        <authorList>
            <consortium name="The Broad Institute Genomics Platform"/>
            <consortium name="The Broad Institute Genome Sequencing Center for Infectious Disease"/>
            <person name="Wu L."/>
            <person name="Ma J."/>
        </authorList>
    </citation>
    <scope>NUCLEOTIDE SEQUENCE [LARGE SCALE GENOMIC DNA]</scope>
    <source>
        <strain evidence="3">CGMCC 1.18575</strain>
    </source>
</reference>
<evidence type="ECO:0000256" key="1">
    <source>
        <dbReference type="SAM" id="Phobius"/>
    </source>
</evidence>
<keyword evidence="3" id="KW-1185">Reference proteome</keyword>
<keyword evidence="1" id="KW-0812">Transmembrane</keyword>
<dbReference type="Proteomes" id="UP001596113">
    <property type="component" value="Unassembled WGS sequence"/>
</dbReference>
<keyword evidence="1" id="KW-1133">Transmembrane helix</keyword>
<name>A0ABW0I564_9BACL</name>
<evidence type="ECO:0000313" key="2">
    <source>
        <dbReference type="EMBL" id="MFC5406417.1"/>
    </source>
</evidence>